<keyword evidence="1" id="KW-0472">Membrane</keyword>
<dbReference type="eggNOG" id="ENOG5032YK1">
    <property type="taxonomic scope" value="Bacteria"/>
</dbReference>
<dbReference type="Pfam" id="PF20349">
    <property type="entry name" value="DUF6644"/>
    <property type="match status" value="1"/>
</dbReference>
<organism evidence="3">
    <name type="scientific">Chelativorans sp. (strain BNC1)</name>
    <dbReference type="NCBI Taxonomy" id="266779"/>
    <lineage>
        <taxon>Bacteria</taxon>
        <taxon>Pseudomonadati</taxon>
        <taxon>Pseudomonadota</taxon>
        <taxon>Alphaproteobacteria</taxon>
        <taxon>Hyphomicrobiales</taxon>
        <taxon>Phyllobacteriaceae</taxon>
        <taxon>Chelativorans</taxon>
    </lineage>
</organism>
<dbReference type="KEGG" id="mes:Meso_2911"/>
<dbReference type="HOGENOM" id="CLU_116250_1_0_5"/>
<dbReference type="AlphaFoldDB" id="Q11E91"/>
<feature type="transmembrane region" description="Helical" evidence="1">
    <location>
        <begin position="140"/>
        <end position="160"/>
    </location>
</feature>
<feature type="transmembrane region" description="Helical" evidence="1">
    <location>
        <begin position="100"/>
        <end position="120"/>
    </location>
</feature>
<feature type="domain" description="DUF6644" evidence="2">
    <location>
        <begin position="30"/>
        <end position="161"/>
    </location>
</feature>
<proteinExistence type="predicted"/>
<sequence length="170" mass="18685">MAFEGIAQWLQNTLLAQFIAGSAWAFPAIETVHVIAIALVVGSISIVDLRLLDVSWKTHRVTDLTQEILPWTWGFFIVAVITGLLMFISDAASYALNFAFQIKLLLLALAGANMLVFHMLIEPGIDSWDINRSTPASARIAAGLSLTFWIGVVTYGRWIAFTTTDNFGPL</sequence>
<reference evidence="3" key="1">
    <citation type="submission" date="2006-06" db="EMBL/GenBank/DDBJ databases">
        <title>Complete sequence of chromosome of Chelativorans sp. BNC1.</title>
        <authorList>
            <consortium name="US DOE Joint Genome Institute"/>
            <person name="Copeland A."/>
            <person name="Lucas S."/>
            <person name="Lapidus A."/>
            <person name="Barry K."/>
            <person name="Detter J.C."/>
            <person name="Glavina del Rio T."/>
            <person name="Hammon N."/>
            <person name="Israni S."/>
            <person name="Dalin E."/>
            <person name="Tice H."/>
            <person name="Pitluck S."/>
            <person name="Chertkov O."/>
            <person name="Brettin T."/>
            <person name="Bruce D."/>
            <person name="Han C."/>
            <person name="Tapia R."/>
            <person name="Gilna P."/>
            <person name="Schmutz J."/>
            <person name="Larimer F."/>
            <person name="Land M."/>
            <person name="Hauser L."/>
            <person name="Kyrpides N."/>
            <person name="Mikhailova N."/>
            <person name="Richardson P."/>
        </authorList>
    </citation>
    <scope>NUCLEOTIDE SEQUENCE</scope>
    <source>
        <strain evidence="3">BNC1</strain>
    </source>
</reference>
<name>Q11E91_CHESB</name>
<evidence type="ECO:0000313" key="3">
    <source>
        <dbReference type="EMBL" id="ABG64284.1"/>
    </source>
</evidence>
<dbReference type="InterPro" id="IPR046586">
    <property type="entry name" value="DUF6644"/>
</dbReference>
<accession>Q11E91</accession>
<keyword evidence="1" id="KW-0812">Transmembrane</keyword>
<keyword evidence="1" id="KW-1133">Transmembrane helix</keyword>
<dbReference type="OrthoDB" id="118399at2"/>
<gene>
    <name evidence="3" type="ordered locus">Meso_2911</name>
</gene>
<evidence type="ECO:0000256" key="1">
    <source>
        <dbReference type="SAM" id="Phobius"/>
    </source>
</evidence>
<protein>
    <recommendedName>
        <fullName evidence="2">DUF6644 domain-containing protein</fullName>
    </recommendedName>
</protein>
<feature type="transmembrane region" description="Helical" evidence="1">
    <location>
        <begin position="68"/>
        <end position="88"/>
    </location>
</feature>
<feature type="transmembrane region" description="Helical" evidence="1">
    <location>
        <begin position="24"/>
        <end position="47"/>
    </location>
</feature>
<dbReference type="STRING" id="266779.Meso_2911"/>
<evidence type="ECO:0000259" key="2">
    <source>
        <dbReference type="Pfam" id="PF20349"/>
    </source>
</evidence>
<dbReference type="EMBL" id="CP000390">
    <property type="protein sequence ID" value="ABG64284.1"/>
    <property type="molecule type" value="Genomic_DNA"/>
</dbReference>